<reference evidence="2 3" key="1">
    <citation type="submission" date="2016-04" db="EMBL/GenBank/DDBJ databases">
        <authorList>
            <person name="Evans L.H."/>
            <person name="Alamgir A."/>
            <person name="Owens N."/>
            <person name="Weber N.D."/>
            <person name="Virtaneva K."/>
            <person name="Barbian K."/>
            <person name="Babar A."/>
            <person name="Rosenke K."/>
        </authorList>
    </citation>
    <scope>NUCLEOTIDE SEQUENCE [LARGE SCALE GENOMIC DNA]</scope>
    <source>
        <strain evidence="2 3">PMB02</strain>
    </source>
</reference>
<evidence type="ECO:0000256" key="1">
    <source>
        <dbReference type="SAM" id="SignalP"/>
    </source>
</evidence>
<evidence type="ECO:0000313" key="3">
    <source>
        <dbReference type="Proteomes" id="UP000078316"/>
    </source>
</evidence>
<dbReference type="AlphaFoldDB" id="A0A179SET1"/>
<organism evidence="2 3">
    <name type="scientific">Methylobacterium platani</name>
    <dbReference type="NCBI Taxonomy" id="427683"/>
    <lineage>
        <taxon>Bacteria</taxon>
        <taxon>Pseudomonadati</taxon>
        <taxon>Pseudomonadota</taxon>
        <taxon>Alphaproteobacteria</taxon>
        <taxon>Hyphomicrobiales</taxon>
        <taxon>Methylobacteriaceae</taxon>
        <taxon>Methylobacterium</taxon>
    </lineage>
</organism>
<dbReference type="OrthoDB" id="8087244at2"/>
<gene>
    <name evidence="2" type="ORF">A5481_11830</name>
</gene>
<keyword evidence="1" id="KW-0732">Signal</keyword>
<comment type="caution">
    <text evidence="2">The sequence shown here is derived from an EMBL/GenBank/DDBJ whole genome shotgun (WGS) entry which is preliminary data.</text>
</comment>
<dbReference type="Proteomes" id="UP000078316">
    <property type="component" value="Unassembled WGS sequence"/>
</dbReference>
<feature type="chain" id="PRO_5008105971" evidence="1">
    <location>
        <begin position="20"/>
        <end position="139"/>
    </location>
</feature>
<evidence type="ECO:0000313" key="2">
    <source>
        <dbReference type="EMBL" id="OAS24989.1"/>
    </source>
</evidence>
<feature type="signal peptide" evidence="1">
    <location>
        <begin position="1"/>
        <end position="19"/>
    </location>
</feature>
<accession>A0A179SET1</accession>
<sequence>MIRTGLVAAAMLAAVPSRAAPEVEHWSALSKTAMAITGDIALSPARLVAAGRTLPLAVAADVADFGTVAGPAPARILAVTKPADPVLLHGNTLCGVPVRWIVAYRRDDGRRLTLAVFGGEARPSAESGPGLCRTFSYAR</sequence>
<proteinExistence type="predicted"/>
<dbReference type="EMBL" id="LWHQ01000020">
    <property type="protein sequence ID" value="OAS24989.1"/>
    <property type="molecule type" value="Genomic_DNA"/>
</dbReference>
<name>A0A179SET1_9HYPH</name>
<dbReference type="RefSeq" id="WP_053082221.1">
    <property type="nucleotide sequence ID" value="NZ_LWHQ01000020.1"/>
</dbReference>
<protein>
    <submittedName>
        <fullName evidence="2">Uncharacterized protein</fullName>
    </submittedName>
</protein>